<gene>
    <name evidence="1" type="ORF">RF55_11449</name>
</gene>
<organism evidence="1 2">
    <name type="scientific">Lasius niger</name>
    <name type="common">Black garden ant</name>
    <dbReference type="NCBI Taxonomy" id="67767"/>
    <lineage>
        <taxon>Eukaryota</taxon>
        <taxon>Metazoa</taxon>
        <taxon>Ecdysozoa</taxon>
        <taxon>Arthropoda</taxon>
        <taxon>Hexapoda</taxon>
        <taxon>Insecta</taxon>
        <taxon>Pterygota</taxon>
        <taxon>Neoptera</taxon>
        <taxon>Endopterygota</taxon>
        <taxon>Hymenoptera</taxon>
        <taxon>Apocrita</taxon>
        <taxon>Aculeata</taxon>
        <taxon>Formicoidea</taxon>
        <taxon>Formicidae</taxon>
        <taxon>Formicinae</taxon>
        <taxon>Lasius</taxon>
        <taxon>Lasius</taxon>
    </lineage>
</organism>
<dbReference type="Proteomes" id="UP000036403">
    <property type="component" value="Unassembled WGS sequence"/>
</dbReference>
<comment type="caution">
    <text evidence="1">The sequence shown here is derived from an EMBL/GenBank/DDBJ whole genome shotgun (WGS) entry which is preliminary data.</text>
</comment>
<accession>A0A0J7KFC4</accession>
<protein>
    <submittedName>
        <fullName evidence="1">Pyruvate or indole-3-pyruvate decarboxylase pdc</fullName>
    </submittedName>
</protein>
<proteinExistence type="predicted"/>
<keyword evidence="1" id="KW-0670">Pyruvate</keyword>
<sequence>MRPEKSSACSRADKHIQEVIQLGNEEIRSFTWRGDPNVRNEVSIGVHHFRWFGSPADLEGWPLLKSYWLFLGADAVAKAKGSYASNGHHELPCVLNLGE</sequence>
<dbReference type="PaxDb" id="67767-A0A0J7KFC4"/>
<reference evidence="1 2" key="1">
    <citation type="submission" date="2015-04" db="EMBL/GenBank/DDBJ databases">
        <title>Lasius niger genome sequencing.</title>
        <authorList>
            <person name="Konorov E.A."/>
            <person name="Nikitin M.A."/>
            <person name="Kirill M.V."/>
            <person name="Chang P."/>
        </authorList>
    </citation>
    <scope>NUCLEOTIDE SEQUENCE [LARGE SCALE GENOMIC DNA]</scope>
    <source>
        <tissue evidence="1">Whole</tissue>
    </source>
</reference>
<keyword evidence="2" id="KW-1185">Reference proteome</keyword>
<evidence type="ECO:0000313" key="1">
    <source>
        <dbReference type="EMBL" id="KMQ88984.1"/>
    </source>
</evidence>
<dbReference type="EMBL" id="LBMM01008318">
    <property type="protein sequence ID" value="KMQ88984.1"/>
    <property type="molecule type" value="Genomic_DNA"/>
</dbReference>
<dbReference type="AlphaFoldDB" id="A0A0J7KFC4"/>
<name>A0A0J7KFC4_LASNI</name>
<evidence type="ECO:0000313" key="2">
    <source>
        <dbReference type="Proteomes" id="UP000036403"/>
    </source>
</evidence>